<dbReference type="SUPFAM" id="SSF47413">
    <property type="entry name" value="lambda repressor-like DNA-binding domains"/>
    <property type="match status" value="1"/>
</dbReference>
<dbReference type="CDD" id="cd00093">
    <property type="entry name" value="HTH_XRE"/>
    <property type="match status" value="1"/>
</dbReference>
<name>A0A1K1M246_9FLAO</name>
<sequence length="49" mass="5455">MEKLAHDAGVEYSQVFKIEHAQTNATISTIHAIAKALKIPEKELFDFGL</sequence>
<reference evidence="2 3" key="1">
    <citation type="submission" date="2016-11" db="EMBL/GenBank/DDBJ databases">
        <authorList>
            <person name="Jaros S."/>
            <person name="Januszkiewicz K."/>
            <person name="Wedrychowicz H."/>
        </authorList>
    </citation>
    <scope>NUCLEOTIDE SEQUENCE [LARGE SCALE GENOMIC DNA]</scope>
    <source>
        <strain evidence="2 3">CGMCC 1.12145</strain>
    </source>
</reference>
<keyword evidence="3" id="KW-1185">Reference proteome</keyword>
<dbReference type="InterPro" id="IPR001387">
    <property type="entry name" value="Cro/C1-type_HTH"/>
</dbReference>
<evidence type="ECO:0000313" key="3">
    <source>
        <dbReference type="Proteomes" id="UP000182248"/>
    </source>
</evidence>
<dbReference type="PROSITE" id="PS50943">
    <property type="entry name" value="HTH_CROC1"/>
    <property type="match status" value="1"/>
</dbReference>
<dbReference type="Proteomes" id="UP000182248">
    <property type="component" value="Unassembled WGS sequence"/>
</dbReference>
<feature type="domain" description="HTH cro/C1-type" evidence="1">
    <location>
        <begin position="1"/>
        <end position="44"/>
    </location>
</feature>
<dbReference type="Pfam" id="PF01381">
    <property type="entry name" value="HTH_3"/>
    <property type="match status" value="1"/>
</dbReference>
<evidence type="ECO:0000313" key="2">
    <source>
        <dbReference type="EMBL" id="SFW17167.1"/>
    </source>
</evidence>
<accession>A0A1K1M246</accession>
<dbReference type="EMBL" id="FPJE01000002">
    <property type="protein sequence ID" value="SFW17167.1"/>
    <property type="molecule type" value="Genomic_DNA"/>
</dbReference>
<proteinExistence type="predicted"/>
<dbReference type="AlphaFoldDB" id="A0A1K1M246"/>
<evidence type="ECO:0000259" key="1">
    <source>
        <dbReference type="PROSITE" id="PS50943"/>
    </source>
</evidence>
<dbReference type="GO" id="GO:0003677">
    <property type="term" value="F:DNA binding"/>
    <property type="evidence" value="ECO:0007669"/>
    <property type="project" value="InterPro"/>
</dbReference>
<dbReference type="InterPro" id="IPR010982">
    <property type="entry name" value="Lambda_DNA-bd_dom_sf"/>
</dbReference>
<protein>
    <submittedName>
        <fullName evidence="2">Helix-turn-helix</fullName>
    </submittedName>
</protein>
<gene>
    <name evidence="2" type="ORF">SAMN02927921_00320</name>
</gene>
<organism evidence="2 3">
    <name type="scientific">Sinomicrobium oceani</name>
    <dbReference type="NCBI Taxonomy" id="1150368"/>
    <lineage>
        <taxon>Bacteria</taxon>
        <taxon>Pseudomonadati</taxon>
        <taxon>Bacteroidota</taxon>
        <taxon>Flavobacteriia</taxon>
        <taxon>Flavobacteriales</taxon>
        <taxon>Flavobacteriaceae</taxon>
        <taxon>Sinomicrobium</taxon>
    </lineage>
</organism>
<dbReference type="Gene3D" id="1.10.260.40">
    <property type="entry name" value="lambda repressor-like DNA-binding domains"/>
    <property type="match status" value="1"/>
</dbReference>